<feature type="compositionally biased region" description="Acidic residues" evidence="4">
    <location>
        <begin position="508"/>
        <end position="528"/>
    </location>
</feature>
<evidence type="ECO:0000256" key="1">
    <source>
        <dbReference type="ARBA" id="ARBA00022763"/>
    </source>
</evidence>
<feature type="compositionally biased region" description="Low complexity" evidence="4">
    <location>
        <begin position="108"/>
        <end position="138"/>
    </location>
</feature>
<evidence type="ECO:0000259" key="5">
    <source>
        <dbReference type="Pfam" id="PF03167"/>
    </source>
</evidence>
<keyword evidence="2" id="KW-0378">Hydrolase</keyword>
<evidence type="ECO:0000313" key="7">
    <source>
        <dbReference type="Proteomes" id="UP001165080"/>
    </source>
</evidence>
<evidence type="ECO:0000256" key="4">
    <source>
        <dbReference type="SAM" id="MobiDB-lite"/>
    </source>
</evidence>
<dbReference type="InterPro" id="IPR036895">
    <property type="entry name" value="Uracil-DNA_glycosylase-like_sf"/>
</dbReference>
<dbReference type="OrthoDB" id="565731at2759"/>
<dbReference type="PANTHER" id="PTHR12159:SF9">
    <property type="entry name" value="G_T MISMATCH-SPECIFIC THYMINE DNA GLYCOSYLASE"/>
    <property type="match status" value="1"/>
</dbReference>
<feature type="region of interest" description="Disordered" evidence="4">
    <location>
        <begin position="440"/>
        <end position="465"/>
    </location>
</feature>
<name>A0A9W6BG63_9CHLO</name>
<feature type="compositionally biased region" description="Low complexity" evidence="4">
    <location>
        <begin position="477"/>
        <end position="486"/>
    </location>
</feature>
<evidence type="ECO:0000256" key="2">
    <source>
        <dbReference type="ARBA" id="ARBA00022801"/>
    </source>
</evidence>
<proteinExistence type="predicted"/>
<feature type="compositionally biased region" description="Pro residues" evidence="4">
    <location>
        <begin position="202"/>
        <end position="211"/>
    </location>
</feature>
<reference evidence="6 7" key="1">
    <citation type="journal article" date="2023" name="Commun. Biol.">
        <title>Reorganization of the ancestral sex-determining regions during the evolution of trioecy in Pleodorina starrii.</title>
        <authorList>
            <person name="Takahashi K."/>
            <person name="Suzuki S."/>
            <person name="Kawai-Toyooka H."/>
            <person name="Yamamoto K."/>
            <person name="Hamaji T."/>
            <person name="Ootsuki R."/>
            <person name="Yamaguchi H."/>
            <person name="Kawachi M."/>
            <person name="Higashiyama T."/>
            <person name="Nozaki H."/>
        </authorList>
    </citation>
    <scope>NUCLEOTIDE SEQUENCE [LARGE SCALE GENOMIC DNA]</scope>
    <source>
        <strain evidence="6 7">NIES-4479</strain>
    </source>
</reference>
<feature type="region of interest" description="Disordered" evidence="4">
    <location>
        <begin position="477"/>
        <end position="535"/>
    </location>
</feature>
<dbReference type="AlphaFoldDB" id="A0A9W6BG63"/>
<comment type="caution">
    <text evidence="6">The sequence shown here is derived from an EMBL/GenBank/DDBJ whole genome shotgun (WGS) entry which is preliminary data.</text>
</comment>
<dbReference type="GO" id="GO:0006285">
    <property type="term" value="P:base-excision repair, AP site formation"/>
    <property type="evidence" value="ECO:0007669"/>
    <property type="project" value="InterPro"/>
</dbReference>
<feature type="domain" description="Uracil-DNA glycosylase-like" evidence="5">
    <location>
        <begin position="241"/>
        <end position="428"/>
    </location>
</feature>
<dbReference type="GO" id="GO:0004844">
    <property type="term" value="F:uracil DNA N-glycosylase activity"/>
    <property type="evidence" value="ECO:0007669"/>
    <property type="project" value="TreeGrafter"/>
</dbReference>
<feature type="region of interest" description="Disordered" evidence="4">
    <location>
        <begin position="22"/>
        <end position="148"/>
    </location>
</feature>
<dbReference type="Gene3D" id="3.40.470.10">
    <property type="entry name" value="Uracil-DNA glycosylase-like domain"/>
    <property type="match status" value="1"/>
</dbReference>
<dbReference type="Proteomes" id="UP001165080">
    <property type="component" value="Unassembled WGS sequence"/>
</dbReference>
<dbReference type="GO" id="GO:0008263">
    <property type="term" value="F:pyrimidine-specific mismatch base pair DNA N-glycosylase activity"/>
    <property type="evidence" value="ECO:0007669"/>
    <property type="project" value="TreeGrafter"/>
</dbReference>
<feature type="compositionally biased region" description="Low complexity" evidence="4">
    <location>
        <begin position="212"/>
        <end position="234"/>
    </location>
</feature>
<sequence>MSETSNAFERFRFLGAADMKRKAASAAASSTASGLAIPHQAPPPTRGTWSPASSTPTPPVMGTRLPGSALPRAAPDLRASSPAASPPAPAAKRARRASALDFPSPCLSPYTTPSSTQPTPTAAPSTAAATTAGSASAPDGRSADPWVTDAPDCDLDFLNSAAAPAAAAAAAATTNTIATPTPAPAAPITPANNKPRTRARDPPPPAPPPPASQAGASAARVRAARAAAVASGPPRGVPEKLGDRPLRLIVVGHNPSAHAWQSGHYYSHPANHMWRVLIGTGIAPPGVRGAEDDDRLPGEAGVGFLDVGCGHPGTDSSSFKSHVFEAWSRAFYARLRAHMTRASASIGCTCGRCGAPSLVAFSGKRHYLELLNVGRAPRDRVKTVEHGPQLQLPTGWPFPAASTEVWVCSSTSGAAAMTRQQREEPWRRLAERMGRIEWPRRGVRGCGGGAGGGGGEAGGGGGGAGRGNGMESVAGGKVGAAAAAAAEAEEAEAAAVGLEAAGAGGREEVEEGDSSEGAEDEEEVEEMGAEMGAEG</sequence>
<protein>
    <submittedName>
        <fullName evidence="6">Uracil DNA N-glycosylase Thp1</fullName>
    </submittedName>
</protein>
<dbReference type="InterPro" id="IPR005122">
    <property type="entry name" value="Uracil-DNA_glycosylase-like"/>
</dbReference>
<keyword evidence="1" id="KW-0227">DNA damage</keyword>
<dbReference type="EMBL" id="BRXU01000004">
    <property type="protein sequence ID" value="GLC51173.1"/>
    <property type="molecule type" value="Genomic_DNA"/>
</dbReference>
<dbReference type="SUPFAM" id="SSF52141">
    <property type="entry name" value="Uracil-DNA glycosylase-like"/>
    <property type="match status" value="1"/>
</dbReference>
<gene>
    <name evidence="6" type="primary">PLEST007252</name>
    <name evidence="6" type="ORF">PLESTB_000473900</name>
</gene>
<accession>A0A9W6BG63</accession>
<dbReference type="CDD" id="cd10028">
    <property type="entry name" value="UDG-F2_TDG_MUG"/>
    <property type="match status" value="1"/>
</dbReference>
<feature type="compositionally biased region" description="Low complexity" evidence="4">
    <location>
        <begin position="24"/>
        <end position="33"/>
    </location>
</feature>
<keyword evidence="3" id="KW-0234">DNA repair</keyword>
<evidence type="ECO:0000313" key="6">
    <source>
        <dbReference type="EMBL" id="GLC51173.1"/>
    </source>
</evidence>
<feature type="compositionally biased region" description="Gly residues" evidence="4">
    <location>
        <begin position="444"/>
        <end position="465"/>
    </location>
</feature>
<dbReference type="InterPro" id="IPR015637">
    <property type="entry name" value="MUG/TDG"/>
</dbReference>
<dbReference type="PANTHER" id="PTHR12159">
    <property type="entry name" value="G/T AND G/U MISMATCH-SPECIFIC DNA GLYCOSYLASE"/>
    <property type="match status" value="1"/>
</dbReference>
<feature type="region of interest" description="Disordered" evidence="4">
    <location>
        <begin position="178"/>
        <end position="241"/>
    </location>
</feature>
<feature type="compositionally biased region" description="Low complexity" evidence="4">
    <location>
        <begin position="71"/>
        <end position="83"/>
    </location>
</feature>
<dbReference type="Pfam" id="PF03167">
    <property type="entry name" value="UDG"/>
    <property type="match status" value="1"/>
</dbReference>
<evidence type="ECO:0000256" key="3">
    <source>
        <dbReference type="ARBA" id="ARBA00023204"/>
    </source>
</evidence>
<keyword evidence="7" id="KW-1185">Reference proteome</keyword>
<organism evidence="6 7">
    <name type="scientific">Pleodorina starrii</name>
    <dbReference type="NCBI Taxonomy" id="330485"/>
    <lineage>
        <taxon>Eukaryota</taxon>
        <taxon>Viridiplantae</taxon>
        <taxon>Chlorophyta</taxon>
        <taxon>core chlorophytes</taxon>
        <taxon>Chlorophyceae</taxon>
        <taxon>CS clade</taxon>
        <taxon>Chlamydomonadales</taxon>
        <taxon>Volvocaceae</taxon>
        <taxon>Pleodorina</taxon>
    </lineage>
</organism>